<accession>A0A232FAE6</accession>
<dbReference type="EMBL" id="NNAY01000566">
    <property type="protein sequence ID" value="OXU27635.1"/>
    <property type="molecule type" value="Genomic_DNA"/>
</dbReference>
<evidence type="ECO:0000313" key="2">
    <source>
        <dbReference type="Proteomes" id="UP000215335"/>
    </source>
</evidence>
<feature type="non-terminal residue" evidence="1">
    <location>
        <position position="1"/>
    </location>
</feature>
<dbReference type="AlphaFoldDB" id="A0A232FAE6"/>
<evidence type="ECO:0000313" key="1">
    <source>
        <dbReference type="EMBL" id="OXU27635.1"/>
    </source>
</evidence>
<name>A0A232FAE6_9HYME</name>
<organism evidence="1 2">
    <name type="scientific">Trichomalopsis sarcophagae</name>
    <dbReference type="NCBI Taxonomy" id="543379"/>
    <lineage>
        <taxon>Eukaryota</taxon>
        <taxon>Metazoa</taxon>
        <taxon>Ecdysozoa</taxon>
        <taxon>Arthropoda</taxon>
        <taxon>Hexapoda</taxon>
        <taxon>Insecta</taxon>
        <taxon>Pterygota</taxon>
        <taxon>Neoptera</taxon>
        <taxon>Endopterygota</taxon>
        <taxon>Hymenoptera</taxon>
        <taxon>Apocrita</taxon>
        <taxon>Proctotrupomorpha</taxon>
        <taxon>Chalcidoidea</taxon>
        <taxon>Pteromalidae</taxon>
        <taxon>Pteromalinae</taxon>
        <taxon>Trichomalopsis</taxon>
    </lineage>
</organism>
<protein>
    <submittedName>
        <fullName evidence="1">Uncharacterized protein</fullName>
    </submittedName>
</protein>
<comment type="caution">
    <text evidence="1">The sequence shown here is derived from an EMBL/GenBank/DDBJ whole genome shotgun (WGS) entry which is preliminary data.</text>
</comment>
<gene>
    <name evidence="1" type="ORF">TSAR_004164</name>
</gene>
<dbReference type="Proteomes" id="UP000215335">
    <property type="component" value="Unassembled WGS sequence"/>
</dbReference>
<proteinExistence type="predicted"/>
<sequence>TTLESSFDVLNAEWFEHLELMDVSAPPPSSGYRALLKRPPYHSGAISRSKYAQPEPRRISFFLSTKRKQTLSKLPGRLRPRIIASDMLEIPLLLPPGRTAAHAPPSPVSLAEKKAFPEPLATSVVDLTTFS</sequence>
<keyword evidence="2" id="KW-1185">Reference proteome</keyword>
<reference evidence="1 2" key="1">
    <citation type="journal article" date="2017" name="Curr. Biol.">
        <title>The Evolution of Venom by Co-option of Single-Copy Genes.</title>
        <authorList>
            <person name="Martinson E.O."/>
            <person name="Mrinalini"/>
            <person name="Kelkar Y.D."/>
            <person name="Chang C.H."/>
            <person name="Werren J.H."/>
        </authorList>
    </citation>
    <scope>NUCLEOTIDE SEQUENCE [LARGE SCALE GENOMIC DNA]</scope>
    <source>
        <strain evidence="1 2">Alberta</strain>
        <tissue evidence="1">Whole body</tissue>
    </source>
</reference>